<evidence type="ECO:0000256" key="3">
    <source>
        <dbReference type="ARBA" id="ARBA00022692"/>
    </source>
</evidence>
<dbReference type="EMBL" id="JACVVK020000029">
    <property type="protein sequence ID" value="KAK7501876.1"/>
    <property type="molecule type" value="Genomic_DNA"/>
</dbReference>
<feature type="transmembrane region" description="Helical" evidence="8">
    <location>
        <begin position="153"/>
        <end position="171"/>
    </location>
</feature>
<keyword evidence="3 8" id="KW-0812">Transmembrane</keyword>
<feature type="transmembrane region" description="Helical" evidence="8">
    <location>
        <begin position="496"/>
        <end position="517"/>
    </location>
</feature>
<dbReference type="InterPro" id="IPR036259">
    <property type="entry name" value="MFS_trans_sf"/>
</dbReference>
<feature type="compositionally biased region" description="Polar residues" evidence="7">
    <location>
        <begin position="567"/>
        <end position="580"/>
    </location>
</feature>
<keyword evidence="2" id="KW-0813">Transport</keyword>
<dbReference type="PROSITE" id="PS50850">
    <property type="entry name" value="MFS"/>
    <property type="match status" value="1"/>
</dbReference>
<feature type="transmembrane region" description="Helical" evidence="8">
    <location>
        <begin position="239"/>
        <end position="259"/>
    </location>
</feature>
<keyword evidence="5 8" id="KW-1133">Transmembrane helix</keyword>
<evidence type="ECO:0000259" key="9">
    <source>
        <dbReference type="PROSITE" id="PS50850"/>
    </source>
</evidence>
<dbReference type="GO" id="GO:0016020">
    <property type="term" value="C:membrane"/>
    <property type="evidence" value="ECO:0007669"/>
    <property type="project" value="UniProtKB-SubCell"/>
</dbReference>
<dbReference type="SUPFAM" id="SSF103473">
    <property type="entry name" value="MFS general substrate transporter"/>
    <property type="match status" value="1"/>
</dbReference>
<evidence type="ECO:0000256" key="4">
    <source>
        <dbReference type="ARBA" id="ARBA00022847"/>
    </source>
</evidence>
<evidence type="ECO:0000256" key="8">
    <source>
        <dbReference type="SAM" id="Phobius"/>
    </source>
</evidence>
<dbReference type="FunFam" id="1.20.1250.20:FF:000003">
    <property type="entry name" value="Solute carrier family 17 member 3"/>
    <property type="match status" value="1"/>
</dbReference>
<evidence type="ECO:0000256" key="1">
    <source>
        <dbReference type="ARBA" id="ARBA00004141"/>
    </source>
</evidence>
<dbReference type="Pfam" id="PF07690">
    <property type="entry name" value="MFS_1"/>
    <property type="match status" value="1"/>
</dbReference>
<dbReference type="Gene3D" id="1.20.1250.20">
    <property type="entry name" value="MFS general substrate transporter like domains"/>
    <property type="match status" value="2"/>
</dbReference>
<evidence type="ECO:0000313" key="10">
    <source>
        <dbReference type="EMBL" id="KAK7501876.1"/>
    </source>
</evidence>
<dbReference type="PANTHER" id="PTHR11662">
    <property type="entry name" value="SOLUTE CARRIER FAMILY 17"/>
    <property type="match status" value="1"/>
</dbReference>
<evidence type="ECO:0000256" key="5">
    <source>
        <dbReference type="ARBA" id="ARBA00022989"/>
    </source>
</evidence>
<sequence length="622" mass="68023">MATGKHFESGDLAKEPALKDLQSKDEIVAETDEEPSQELSRLTPVQCPDCTAICETMYDFKQHVAYWHVHDRCPVALEVPKLCPSWRMLVTFLCTCCLTLVFANGSSMASAMVCMVRDIPPETPSDTSVLLSPANSSTKAAVTFDWDKTKQRWIRSVFFVGSLFGILPSGILTTRSGGKHGVIIGLLFSSAGQLITPVAALAGDLVLCIARVITGFTSGLLYPAVFAVLALWVPPGESSLLFGLAGTGMEIGAFLSFTLSTLGCDVLGSEWSVTFYVLDLPCTHGRIDAVEIVYIETAVEEAGGIGFLRKDDNSPLVTQLPLMSMLKSPPVWAIMVSQFGTTWLYYQQVNVEPRFMREVLKIDEATIKLLMTLPLLTVLSSVYVAGTLADFFRRRRLSTTSTRKLADFIGKLFPGAIVMAYASLQPGDEAQYIALFFFKTIAQAFCHASWVTNPVDLAPAYTALITAVCETCVMCLGVVTPLVIDILTPDNSQQQWSFVLYTAGSLQLATFFFYLTYGSSELQPWGRVPKPTVKPKVPPKSGDEHPGHGSGAADQKRRHKRRRFQHATQNSSQSTDNSFGLSELLNMPEVTKVTEIDTASGTTMEMSAETLKICEYCEESSA</sequence>
<dbReference type="InterPro" id="IPR050382">
    <property type="entry name" value="MFS_Na/Anion_cotransporter"/>
</dbReference>
<protein>
    <recommendedName>
        <fullName evidence="9">Major facilitator superfamily (MFS) profile domain-containing protein</fullName>
    </recommendedName>
</protein>
<name>A0ABD0LRT6_9CAEN</name>
<proteinExistence type="predicted"/>
<feature type="domain" description="Major facilitator superfamily (MFS) profile" evidence="9">
    <location>
        <begin position="98"/>
        <end position="521"/>
    </location>
</feature>
<feature type="region of interest" description="Disordered" evidence="7">
    <location>
        <begin position="1"/>
        <end position="23"/>
    </location>
</feature>
<dbReference type="PANTHER" id="PTHR11662:SF399">
    <property type="entry name" value="FI19708P1-RELATED"/>
    <property type="match status" value="1"/>
</dbReference>
<evidence type="ECO:0000256" key="7">
    <source>
        <dbReference type="SAM" id="MobiDB-lite"/>
    </source>
</evidence>
<keyword evidence="11" id="KW-1185">Reference proteome</keyword>
<feature type="transmembrane region" description="Helical" evidence="8">
    <location>
        <begin position="85"/>
        <end position="103"/>
    </location>
</feature>
<dbReference type="AlphaFoldDB" id="A0ABD0LRT6"/>
<comment type="subcellular location">
    <subcellularLocation>
        <location evidence="1">Membrane</location>
        <topology evidence="1">Multi-pass membrane protein</topology>
    </subcellularLocation>
</comment>
<evidence type="ECO:0000256" key="6">
    <source>
        <dbReference type="ARBA" id="ARBA00023136"/>
    </source>
</evidence>
<comment type="caution">
    <text evidence="10">The sequence shown here is derived from an EMBL/GenBank/DDBJ whole genome shotgun (WGS) entry which is preliminary data.</text>
</comment>
<feature type="transmembrane region" description="Helical" evidence="8">
    <location>
        <begin position="405"/>
        <end position="424"/>
    </location>
</feature>
<dbReference type="InterPro" id="IPR011701">
    <property type="entry name" value="MFS"/>
</dbReference>
<reference evidence="10 11" key="1">
    <citation type="journal article" date="2023" name="Sci. Data">
        <title>Genome assembly of the Korean intertidal mud-creeper Batillaria attramentaria.</title>
        <authorList>
            <person name="Patra A.K."/>
            <person name="Ho P.T."/>
            <person name="Jun S."/>
            <person name="Lee S.J."/>
            <person name="Kim Y."/>
            <person name="Won Y.J."/>
        </authorList>
    </citation>
    <scope>NUCLEOTIDE SEQUENCE [LARGE SCALE GENOMIC DNA]</scope>
    <source>
        <strain evidence="10">Wonlab-2016</strain>
    </source>
</reference>
<dbReference type="Proteomes" id="UP001519460">
    <property type="component" value="Unassembled WGS sequence"/>
</dbReference>
<dbReference type="InterPro" id="IPR020846">
    <property type="entry name" value="MFS_dom"/>
</dbReference>
<keyword evidence="6 8" id="KW-0472">Membrane</keyword>
<evidence type="ECO:0000256" key="2">
    <source>
        <dbReference type="ARBA" id="ARBA00022448"/>
    </source>
</evidence>
<accession>A0ABD0LRT6</accession>
<gene>
    <name evidence="10" type="ORF">BaRGS_00006962</name>
</gene>
<evidence type="ECO:0000313" key="11">
    <source>
        <dbReference type="Proteomes" id="UP001519460"/>
    </source>
</evidence>
<feature type="transmembrane region" description="Helical" evidence="8">
    <location>
        <begin position="366"/>
        <end position="385"/>
    </location>
</feature>
<keyword evidence="4" id="KW-0769">Symport</keyword>
<organism evidence="10 11">
    <name type="scientific">Batillaria attramentaria</name>
    <dbReference type="NCBI Taxonomy" id="370345"/>
    <lineage>
        <taxon>Eukaryota</taxon>
        <taxon>Metazoa</taxon>
        <taxon>Spiralia</taxon>
        <taxon>Lophotrochozoa</taxon>
        <taxon>Mollusca</taxon>
        <taxon>Gastropoda</taxon>
        <taxon>Caenogastropoda</taxon>
        <taxon>Sorbeoconcha</taxon>
        <taxon>Cerithioidea</taxon>
        <taxon>Batillariidae</taxon>
        <taxon>Batillaria</taxon>
    </lineage>
</organism>
<feature type="transmembrane region" description="Helical" evidence="8">
    <location>
        <begin position="463"/>
        <end position="484"/>
    </location>
</feature>
<dbReference type="GO" id="GO:0015293">
    <property type="term" value="F:symporter activity"/>
    <property type="evidence" value="ECO:0007669"/>
    <property type="project" value="UniProtKB-KW"/>
</dbReference>
<feature type="region of interest" description="Disordered" evidence="7">
    <location>
        <begin position="528"/>
        <end position="580"/>
    </location>
</feature>
<feature type="compositionally biased region" description="Basic residues" evidence="7">
    <location>
        <begin position="556"/>
        <end position="565"/>
    </location>
</feature>
<feature type="transmembrane region" description="Helical" evidence="8">
    <location>
        <begin position="183"/>
        <end position="202"/>
    </location>
</feature>
<feature type="transmembrane region" description="Helical" evidence="8">
    <location>
        <begin position="209"/>
        <end position="233"/>
    </location>
</feature>